<evidence type="ECO:0000313" key="1">
    <source>
        <dbReference type="EMBL" id="EHI74121.1"/>
    </source>
</evidence>
<proteinExistence type="predicted"/>
<reference evidence="1" key="1">
    <citation type="submission" date="2011-07" db="EMBL/GenBank/DDBJ databases">
        <authorList>
            <person name="Stanhope M.J."/>
            <person name="Durkin A.S."/>
            <person name="Hostetler J."/>
            <person name="Kim M."/>
            <person name="Radune D."/>
            <person name="Singh I."/>
            <person name="Town C.D."/>
        </authorList>
    </citation>
    <scope>NUCLEOTIDE SEQUENCE [LARGE SCALE GENOMIC DNA]</scope>
    <source>
        <strain evidence="1">HS-6</strain>
    </source>
</reference>
<dbReference type="STRING" id="873449.STRCR_1022"/>
<gene>
    <name evidence="1" type="ORF">STRCR_1022</name>
</gene>
<dbReference type="EMBL" id="AEUV02000002">
    <property type="protein sequence ID" value="EHI74121.1"/>
    <property type="molecule type" value="Genomic_DNA"/>
</dbReference>
<name>G5JT54_STRCG</name>
<dbReference type="Proteomes" id="UP000004322">
    <property type="component" value="Unassembled WGS sequence"/>
</dbReference>
<comment type="caution">
    <text evidence="1">The sequence shown here is derived from an EMBL/GenBank/DDBJ whole genome shotgun (WGS) entry which is preliminary data.</text>
</comment>
<protein>
    <submittedName>
        <fullName evidence="1">Uncharacterized protein</fullName>
    </submittedName>
</protein>
<dbReference type="AlphaFoldDB" id="G5JT54"/>
<sequence>MDCLRGPPENGTTSQIRTSNQQCFIGALAPNELVQGEDFLA</sequence>
<evidence type="ECO:0000313" key="2">
    <source>
        <dbReference type="Proteomes" id="UP000004322"/>
    </source>
</evidence>
<accession>G5JT54</accession>
<keyword evidence="2" id="KW-1185">Reference proteome</keyword>
<organism evidence="1 2">
    <name type="scientific">Streptococcus criceti HS-6</name>
    <dbReference type="NCBI Taxonomy" id="873449"/>
    <lineage>
        <taxon>Bacteria</taxon>
        <taxon>Bacillati</taxon>
        <taxon>Bacillota</taxon>
        <taxon>Bacilli</taxon>
        <taxon>Lactobacillales</taxon>
        <taxon>Streptococcaceae</taxon>
        <taxon>Streptococcus</taxon>
    </lineage>
</organism>